<evidence type="ECO:0008006" key="12">
    <source>
        <dbReference type="Google" id="ProtNLM"/>
    </source>
</evidence>
<organism evidence="10 11">
    <name type="scientific">Xylaria flabelliformis</name>
    <dbReference type="NCBI Taxonomy" id="2512241"/>
    <lineage>
        <taxon>Eukaryota</taxon>
        <taxon>Fungi</taxon>
        <taxon>Dikarya</taxon>
        <taxon>Ascomycota</taxon>
        <taxon>Pezizomycotina</taxon>
        <taxon>Sordariomycetes</taxon>
        <taxon>Xylariomycetidae</taxon>
        <taxon>Xylariales</taxon>
        <taxon>Xylariaceae</taxon>
        <taxon>Xylaria</taxon>
    </lineage>
</organism>
<evidence type="ECO:0000256" key="3">
    <source>
        <dbReference type="ARBA" id="ARBA00022617"/>
    </source>
</evidence>
<comment type="cofactor">
    <cofactor evidence="1 8">
        <name>heme</name>
        <dbReference type="ChEBI" id="CHEBI:30413"/>
    </cofactor>
</comment>
<dbReference type="OrthoDB" id="1844152at2759"/>
<dbReference type="STRING" id="2512241.A0A553I6Y8"/>
<evidence type="ECO:0000256" key="2">
    <source>
        <dbReference type="ARBA" id="ARBA00010617"/>
    </source>
</evidence>
<evidence type="ECO:0000256" key="7">
    <source>
        <dbReference type="ARBA" id="ARBA00023033"/>
    </source>
</evidence>
<reference evidence="11" key="1">
    <citation type="submission" date="2019-06" db="EMBL/GenBank/DDBJ databases">
        <title>Draft genome sequence of the griseofulvin-producing fungus Xylaria cubensis strain G536.</title>
        <authorList>
            <person name="Mead M.E."/>
            <person name="Raja H.A."/>
            <person name="Steenwyk J.L."/>
            <person name="Knowles S.L."/>
            <person name="Oberlies N.H."/>
            <person name="Rokas A."/>
        </authorList>
    </citation>
    <scope>NUCLEOTIDE SEQUENCE [LARGE SCALE GENOMIC DNA]</scope>
    <source>
        <strain evidence="11">G536</strain>
    </source>
</reference>
<dbReference type="InterPro" id="IPR036396">
    <property type="entry name" value="Cyt_P450_sf"/>
</dbReference>
<dbReference type="InterPro" id="IPR001128">
    <property type="entry name" value="Cyt_P450"/>
</dbReference>
<dbReference type="PROSITE" id="PS00086">
    <property type="entry name" value="CYTOCHROME_P450"/>
    <property type="match status" value="1"/>
</dbReference>
<evidence type="ECO:0000256" key="4">
    <source>
        <dbReference type="ARBA" id="ARBA00022723"/>
    </source>
</evidence>
<dbReference type="GO" id="GO:0020037">
    <property type="term" value="F:heme binding"/>
    <property type="evidence" value="ECO:0007669"/>
    <property type="project" value="InterPro"/>
</dbReference>
<keyword evidence="3 8" id="KW-0349">Heme</keyword>
<dbReference type="SUPFAM" id="SSF48264">
    <property type="entry name" value="Cytochrome P450"/>
    <property type="match status" value="1"/>
</dbReference>
<evidence type="ECO:0000256" key="5">
    <source>
        <dbReference type="ARBA" id="ARBA00023002"/>
    </source>
</evidence>
<keyword evidence="11" id="KW-1185">Reference proteome</keyword>
<dbReference type="AlphaFoldDB" id="A0A553I6Y8"/>
<comment type="caution">
    <text evidence="10">The sequence shown here is derived from an EMBL/GenBank/DDBJ whole genome shotgun (WGS) entry which is preliminary data.</text>
</comment>
<gene>
    <name evidence="10" type="ORF">FHL15_003099</name>
</gene>
<dbReference type="PANTHER" id="PTHR46206">
    <property type="entry name" value="CYTOCHROME P450"/>
    <property type="match status" value="1"/>
</dbReference>
<dbReference type="PRINTS" id="PR00465">
    <property type="entry name" value="EP450IV"/>
</dbReference>
<evidence type="ECO:0000313" key="11">
    <source>
        <dbReference type="Proteomes" id="UP000319160"/>
    </source>
</evidence>
<dbReference type="Gene3D" id="1.10.630.10">
    <property type="entry name" value="Cytochrome P450"/>
    <property type="match status" value="1"/>
</dbReference>
<comment type="similarity">
    <text evidence="2 9">Belongs to the cytochrome P450 family.</text>
</comment>
<dbReference type="InterPro" id="IPR002403">
    <property type="entry name" value="Cyt_P450_E_grp-IV"/>
</dbReference>
<evidence type="ECO:0000256" key="1">
    <source>
        <dbReference type="ARBA" id="ARBA00001971"/>
    </source>
</evidence>
<evidence type="ECO:0000256" key="6">
    <source>
        <dbReference type="ARBA" id="ARBA00023004"/>
    </source>
</evidence>
<dbReference type="GO" id="GO:0005506">
    <property type="term" value="F:iron ion binding"/>
    <property type="evidence" value="ECO:0007669"/>
    <property type="project" value="InterPro"/>
</dbReference>
<dbReference type="GO" id="GO:0016705">
    <property type="term" value="F:oxidoreductase activity, acting on paired donors, with incorporation or reduction of molecular oxygen"/>
    <property type="evidence" value="ECO:0007669"/>
    <property type="project" value="InterPro"/>
</dbReference>
<dbReference type="Proteomes" id="UP000319160">
    <property type="component" value="Unassembled WGS sequence"/>
</dbReference>
<dbReference type="EMBL" id="VFLP01000013">
    <property type="protein sequence ID" value="TRX95957.1"/>
    <property type="molecule type" value="Genomic_DNA"/>
</dbReference>
<keyword evidence="4 8" id="KW-0479">Metal-binding</keyword>
<keyword evidence="7 9" id="KW-0503">Monooxygenase</keyword>
<dbReference type="InterPro" id="IPR017972">
    <property type="entry name" value="Cyt_P450_CS"/>
</dbReference>
<evidence type="ECO:0000313" key="10">
    <source>
        <dbReference type="EMBL" id="TRX95957.1"/>
    </source>
</evidence>
<evidence type="ECO:0000256" key="9">
    <source>
        <dbReference type="RuleBase" id="RU000461"/>
    </source>
</evidence>
<accession>A0A553I6Y8</accession>
<dbReference type="GO" id="GO:0004497">
    <property type="term" value="F:monooxygenase activity"/>
    <property type="evidence" value="ECO:0007669"/>
    <property type="project" value="UniProtKB-KW"/>
</dbReference>
<sequence length="536" mass="59729">MAQYLLIGVTVLLAAAWAVQQLFFTIRFPSNLPRIGGGSRFSLRTRWRYHTDAQGLYKEVYDNYSKKGKTVLAPGLGFRDDVILPPNALRWLQRQPERLVSAIASQVDTIQPYYGFGHDKFVSDPWGGLLVKTDLNAVLETVCAAMNDELGLAIASQFGTDTEAWKEINLMPAARMIVAQAATRFTLGGSPAGRRLCSEKAYLNACLDNADALVISAGLGGASPKLLRPILGRIGAWGAKREIVNLEEYFKPVYRERMEMLEKEATNPGMEMPVDHLQMMLRYGLKERRDEALSLRDMTKRLCISNFGSMHQTSIQVVNMLLNIIDSDAEFDTISVLRDEVAQVIGSDKTSGWNKTKVAALTRADSVARETLRLNSFSSRGVARKIMGDGLVTEDGIALPKGCTVSLIAYWLQTDGDIFENPFKYDPFRFSRAREAELDEQGKPGLPSLSFVSTGSQNLAFSHGKHACPGRFLVDFELKMIIAYVLMNYDLEFPPEYNGRRPQAHWVTDAVFPPEDAIIRVRRKSSRETPVGLLSV</sequence>
<dbReference type="CDD" id="cd11041">
    <property type="entry name" value="CYP503A1-like"/>
    <property type="match status" value="1"/>
</dbReference>
<evidence type="ECO:0000256" key="8">
    <source>
        <dbReference type="PIRSR" id="PIRSR602403-1"/>
    </source>
</evidence>
<protein>
    <recommendedName>
        <fullName evidence="12">Cytochrome P450</fullName>
    </recommendedName>
</protein>
<proteinExistence type="inferred from homology"/>
<dbReference type="PANTHER" id="PTHR46206:SF1">
    <property type="entry name" value="P450, PUTATIVE (EUROFUNG)-RELATED"/>
    <property type="match status" value="1"/>
</dbReference>
<feature type="binding site" description="axial binding residue" evidence="8">
    <location>
        <position position="468"/>
    </location>
    <ligand>
        <name>heme</name>
        <dbReference type="ChEBI" id="CHEBI:30413"/>
    </ligand>
    <ligandPart>
        <name>Fe</name>
        <dbReference type="ChEBI" id="CHEBI:18248"/>
    </ligandPart>
</feature>
<keyword evidence="6 8" id="KW-0408">Iron</keyword>
<keyword evidence="5 9" id="KW-0560">Oxidoreductase</keyword>
<dbReference type="Pfam" id="PF00067">
    <property type="entry name" value="p450"/>
    <property type="match status" value="1"/>
</dbReference>
<name>A0A553I6Y8_9PEZI</name>